<reference evidence="2 3" key="1">
    <citation type="journal article" date="2018" name="Sci. Rep.">
        <title>Genomic signatures of local adaptation to the degree of environmental predictability in rotifers.</title>
        <authorList>
            <person name="Franch-Gras L."/>
            <person name="Hahn C."/>
            <person name="Garcia-Roger E.M."/>
            <person name="Carmona M.J."/>
            <person name="Serra M."/>
            <person name="Gomez A."/>
        </authorList>
    </citation>
    <scope>NUCLEOTIDE SEQUENCE [LARGE SCALE GENOMIC DNA]</scope>
    <source>
        <strain evidence="2">HYR1</strain>
    </source>
</reference>
<feature type="transmembrane region" description="Helical" evidence="1">
    <location>
        <begin position="6"/>
        <end position="24"/>
    </location>
</feature>
<comment type="caution">
    <text evidence="2">The sequence shown here is derived from an EMBL/GenBank/DDBJ whole genome shotgun (WGS) entry which is preliminary data.</text>
</comment>
<protein>
    <submittedName>
        <fullName evidence="2">Uncharacterized protein</fullName>
    </submittedName>
</protein>
<keyword evidence="1" id="KW-0472">Membrane</keyword>
<gene>
    <name evidence="2" type="ORF">BpHYR1_001795</name>
</gene>
<evidence type="ECO:0000256" key="1">
    <source>
        <dbReference type="SAM" id="Phobius"/>
    </source>
</evidence>
<evidence type="ECO:0000313" key="3">
    <source>
        <dbReference type="Proteomes" id="UP000276133"/>
    </source>
</evidence>
<dbReference type="EMBL" id="REGN01003150">
    <property type="protein sequence ID" value="RNA24276.1"/>
    <property type="molecule type" value="Genomic_DNA"/>
</dbReference>
<organism evidence="2 3">
    <name type="scientific">Brachionus plicatilis</name>
    <name type="common">Marine rotifer</name>
    <name type="synonym">Brachionus muelleri</name>
    <dbReference type="NCBI Taxonomy" id="10195"/>
    <lineage>
        <taxon>Eukaryota</taxon>
        <taxon>Metazoa</taxon>
        <taxon>Spiralia</taxon>
        <taxon>Gnathifera</taxon>
        <taxon>Rotifera</taxon>
        <taxon>Eurotatoria</taxon>
        <taxon>Monogononta</taxon>
        <taxon>Pseudotrocha</taxon>
        <taxon>Ploima</taxon>
        <taxon>Brachionidae</taxon>
        <taxon>Brachionus</taxon>
    </lineage>
</organism>
<accession>A0A3M7RL38</accession>
<dbReference type="AlphaFoldDB" id="A0A3M7RL38"/>
<evidence type="ECO:0000313" key="2">
    <source>
        <dbReference type="EMBL" id="RNA24276.1"/>
    </source>
</evidence>
<proteinExistence type="predicted"/>
<keyword evidence="1" id="KW-1133">Transmembrane helix</keyword>
<sequence>MATNYGELYCIYFIILLWYPYFLFIPKPRLASIETTQKFILLASFAVQNLTANTLKCHNNILNVTLNK</sequence>
<keyword evidence="1" id="KW-0812">Transmembrane</keyword>
<dbReference type="Proteomes" id="UP000276133">
    <property type="component" value="Unassembled WGS sequence"/>
</dbReference>
<keyword evidence="3" id="KW-1185">Reference proteome</keyword>
<name>A0A3M7RL38_BRAPC</name>